<accession>A0A200QCH7</accession>
<dbReference type="Proteomes" id="UP000195402">
    <property type="component" value="Unassembled WGS sequence"/>
</dbReference>
<dbReference type="AlphaFoldDB" id="A0A200QCH7"/>
<feature type="region of interest" description="Disordered" evidence="2">
    <location>
        <begin position="133"/>
        <end position="165"/>
    </location>
</feature>
<feature type="domain" description="CCHC-type" evidence="3">
    <location>
        <begin position="171"/>
        <end position="186"/>
    </location>
</feature>
<feature type="compositionally biased region" description="Basic and acidic residues" evidence="2">
    <location>
        <begin position="133"/>
        <end position="143"/>
    </location>
</feature>
<keyword evidence="1" id="KW-0479">Metal-binding</keyword>
<feature type="region of interest" description="Disordered" evidence="2">
    <location>
        <begin position="1"/>
        <end position="38"/>
    </location>
</feature>
<keyword evidence="1" id="KW-0863">Zinc-finger</keyword>
<dbReference type="SMART" id="SM00343">
    <property type="entry name" value="ZnF_C2HC"/>
    <property type="match status" value="1"/>
</dbReference>
<feature type="compositionally biased region" description="Basic and acidic residues" evidence="2">
    <location>
        <begin position="274"/>
        <end position="285"/>
    </location>
</feature>
<comment type="caution">
    <text evidence="4">The sequence shown here is derived from an EMBL/GenBank/DDBJ whole genome shotgun (WGS) entry which is preliminary data.</text>
</comment>
<dbReference type="InterPro" id="IPR036875">
    <property type="entry name" value="Znf_CCHC_sf"/>
</dbReference>
<feature type="compositionally biased region" description="Low complexity" evidence="2">
    <location>
        <begin position="204"/>
        <end position="216"/>
    </location>
</feature>
<dbReference type="SUPFAM" id="SSF57756">
    <property type="entry name" value="Retrovirus zinc finger-like domains"/>
    <property type="match status" value="1"/>
</dbReference>
<dbReference type="Gene3D" id="4.10.60.10">
    <property type="entry name" value="Zinc finger, CCHC-type"/>
    <property type="match status" value="1"/>
</dbReference>
<protein>
    <submittedName>
        <fullName evidence="4">Zinc finger protein</fullName>
    </submittedName>
</protein>
<evidence type="ECO:0000256" key="2">
    <source>
        <dbReference type="SAM" id="MobiDB-lite"/>
    </source>
</evidence>
<evidence type="ECO:0000259" key="3">
    <source>
        <dbReference type="PROSITE" id="PS50158"/>
    </source>
</evidence>
<reference evidence="4 5" key="1">
    <citation type="journal article" date="2017" name="Mol. Plant">
        <title>The Genome of Medicinal Plant Macleaya cordata Provides New Insights into Benzylisoquinoline Alkaloids Metabolism.</title>
        <authorList>
            <person name="Liu X."/>
            <person name="Liu Y."/>
            <person name="Huang P."/>
            <person name="Ma Y."/>
            <person name="Qing Z."/>
            <person name="Tang Q."/>
            <person name="Cao H."/>
            <person name="Cheng P."/>
            <person name="Zheng Y."/>
            <person name="Yuan Z."/>
            <person name="Zhou Y."/>
            <person name="Liu J."/>
            <person name="Tang Z."/>
            <person name="Zhuo Y."/>
            <person name="Zhang Y."/>
            <person name="Yu L."/>
            <person name="Huang J."/>
            <person name="Yang P."/>
            <person name="Peng Q."/>
            <person name="Zhang J."/>
            <person name="Jiang W."/>
            <person name="Zhang Z."/>
            <person name="Lin K."/>
            <person name="Ro D.K."/>
            <person name="Chen X."/>
            <person name="Xiong X."/>
            <person name="Shang Y."/>
            <person name="Huang S."/>
            <person name="Zeng J."/>
        </authorList>
    </citation>
    <scope>NUCLEOTIDE SEQUENCE [LARGE SCALE GENOMIC DNA]</scope>
    <source>
        <strain evidence="5">cv. BLH2017</strain>
        <tissue evidence="4">Root</tissue>
    </source>
</reference>
<dbReference type="PROSITE" id="PS50158">
    <property type="entry name" value="ZF_CCHC"/>
    <property type="match status" value="1"/>
</dbReference>
<gene>
    <name evidence="4" type="ORF">BVC80_7971g1</name>
</gene>
<feature type="compositionally biased region" description="Polar residues" evidence="2">
    <location>
        <begin position="190"/>
        <end position="200"/>
    </location>
</feature>
<feature type="compositionally biased region" description="Acidic residues" evidence="2">
    <location>
        <begin position="12"/>
        <end position="22"/>
    </location>
</feature>
<feature type="compositionally biased region" description="Low complexity" evidence="2">
    <location>
        <begin position="223"/>
        <end position="263"/>
    </location>
</feature>
<sequence>MARGNSRRNVEELYDAPIEMEGETSQQPQPENEELRNRTQCVEEQLEQVVGILHGMAVNMQRQNQPTPPAAVVPEDRPTSILKEFQRRNPTEFARTKDPLDAERWFMGILVPLCHQTYARVVHTARVIEADWESSQKSREQNNKNKKQKTNPPNKTQGQGSKAQQHNTELKCFKCKQPGHLKRNCPLLNQGEQPRPQQHQLEWRPQQGQTSGQNQRQPPPARPQHQQQYVQPQNNQGRPPYQQRNPAQAYQQRPQQQNQQRAQGQVYNLAPMENEVKEENAVIEE</sequence>
<dbReference type="EMBL" id="MVGT01002350">
    <property type="protein sequence ID" value="OVA08188.1"/>
    <property type="molecule type" value="Genomic_DNA"/>
</dbReference>
<dbReference type="InterPro" id="IPR001878">
    <property type="entry name" value="Znf_CCHC"/>
</dbReference>
<keyword evidence="1" id="KW-0862">Zinc</keyword>
<evidence type="ECO:0000256" key="1">
    <source>
        <dbReference type="PROSITE-ProRule" id="PRU00047"/>
    </source>
</evidence>
<proteinExistence type="predicted"/>
<dbReference type="GO" id="GO:0003676">
    <property type="term" value="F:nucleic acid binding"/>
    <property type="evidence" value="ECO:0007669"/>
    <property type="project" value="InterPro"/>
</dbReference>
<dbReference type="GO" id="GO:0008270">
    <property type="term" value="F:zinc ion binding"/>
    <property type="evidence" value="ECO:0007669"/>
    <property type="project" value="UniProtKB-KW"/>
</dbReference>
<dbReference type="OrthoDB" id="2272416at2759"/>
<keyword evidence="5" id="KW-1185">Reference proteome</keyword>
<name>A0A200QCH7_MACCD</name>
<dbReference type="InParanoid" id="A0A200QCH7"/>
<organism evidence="4 5">
    <name type="scientific">Macleaya cordata</name>
    <name type="common">Five-seeded plume-poppy</name>
    <name type="synonym">Bocconia cordata</name>
    <dbReference type="NCBI Taxonomy" id="56857"/>
    <lineage>
        <taxon>Eukaryota</taxon>
        <taxon>Viridiplantae</taxon>
        <taxon>Streptophyta</taxon>
        <taxon>Embryophyta</taxon>
        <taxon>Tracheophyta</taxon>
        <taxon>Spermatophyta</taxon>
        <taxon>Magnoliopsida</taxon>
        <taxon>Ranunculales</taxon>
        <taxon>Papaveraceae</taxon>
        <taxon>Papaveroideae</taxon>
        <taxon>Macleaya</taxon>
    </lineage>
</organism>
<dbReference type="Pfam" id="PF00098">
    <property type="entry name" value="zf-CCHC"/>
    <property type="match status" value="1"/>
</dbReference>
<evidence type="ECO:0000313" key="4">
    <source>
        <dbReference type="EMBL" id="OVA08188.1"/>
    </source>
</evidence>
<feature type="region of interest" description="Disordered" evidence="2">
    <location>
        <begin position="186"/>
        <end position="285"/>
    </location>
</feature>
<evidence type="ECO:0000313" key="5">
    <source>
        <dbReference type="Proteomes" id="UP000195402"/>
    </source>
</evidence>